<feature type="transmembrane region" description="Helical" evidence="7">
    <location>
        <begin position="392"/>
        <end position="416"/>
    </location>
</feature>
<keyword evidence="6 7" id="KW-0472">Membrane</keyword>
<evidence type="ECO:0000256" key="3">
    <source>
        <dbReference type="ARBA" id="ARBA00022679"/>
    </source>
</evidence>
<evidence type="ECO:0000313" key="9">
    <source>
        <dbReference type="EMBL" id="SHN87869.1"/>
    </source>
</evidence>
<dbReference type="InterPro" id="IPR050321">
    <property type="entry name" value="Glycosyltr_2/OpgH_subfam"/>
</dbReference>
<keyword evidence="4 7" id="KW-0812">Transmembrane</keyword>
<evidence type="ECO:0000259" key="8">
    <source>
        <dbReference type="Pfam" id="PF13632"/>
    </source>
</evidence>
<protein>
    <submittedName>
        <fullName evidence="9">Glycosyltransferase, catalytic subunit of cellulose synthase and poly-beta-1,6-N-acetylglucosamine synthase</fullName>
    </submittedName>
</protein>
<evidence type="ECO:0000256" key="7">
    <source>
        <dbReference type="SAM" id="Phobius"/>
    </source>
</evidence>
<evidence type="ECO:0000313" key="10">
    <source>
        <dbReference type="Proteomes" id="UP000184428"/>
    </source>
</evidence>
<dbReference type="InterPro" id="IPR001173">
    <property type="entry name" value="Glyco_trans_2-like"/>
</dbReference>
<name>A0A1M7UY30_9ACTN</name>
<keyword evidence="5 7" id="KW-1133">Transmembrane helix</keyword>
<dbReference type="Proteomes" id="UP000184428">
    <property type="component" value="Unassembled WGS sequence"/>
</dbReference>
<evidence type="ECO:0000256" key="5">
    <source>
        <dbReference type="ARBA" id="ARBA00022989"/>
    </source>
</evidence>
<dbReference type="GO" id="GO:0016758">
    <property type="term" value="F:hexosyltransferase activity"/>
    <property type="evidence" value="ECO:0007669"/>
    <property type="project" value="TreeGrafter"/>
</dbReference>
<feature type="domain" description="Glycosyltransferase 2-like" evidence="8">
    <location>
        <begin position="221"/>
        <end position="426"/>
    </location>
</feature>
<dbReference type="PANTHER" id="PTHR43867">
    <property type="entry name" value="CELLULOSE SYNTHASE CATALYTIC SUBUNIT A [UDP-FORMING]"/>
    <property type="match status" value="1"/>
</dbReference>
<feature type="transmembrane region" description="Helical" evidence="7">
    <location>
        <begin position="79"/>
        <end position="106"/>
    </location>
</feature>
<organism evidence="9 10">
    <name type="scientific">Geodermatophilus obscurus</name>
    <dbReference type="NCBI Taxonomy" id="1861"/>
    <lineage>
        <taxon>Bacteria</taxon>
        <taxon>Bacillati</taxon>
        <taxon>Actinomycetota</taxon>
        <taxon>Actinomycetes</taxon>
        <taxon>Geodermatophilales</taxon>
        <taxon>Geodermatophilaceae</taxon>
        <taxon>Geodermatophilus</taxon>
    </lineage>
</organism>
<dbReference type="Pfam" id="PF13632">
    <property type="entry name" value="Glyco_trans_2_3"/>
    <property type="match status" value="1"/>
</dbReference>
<evidence type="ECO:0000256" key="4">
    <source>
        <dbReference type="ARBA" id="ARBA00022692"/>
    </source>
</evidence>
<dbReference type="AlphaFoldDB" id="A0A1M7UY30"/>
<gene>
    <name evidence="9" type="ORF">SAMN05660350_04259</name>
</gene>
<feature type="transmembrane region" description="Helical" evidence="7">
    <location>
        <begin position="422"/>
        <end position="442"/>
    </location>
</feature>
<dbReference type="InterPro" id="IPR029044">
    <property type="entry name" value="Nucleotide-diphossugar_trans"/>
</dbReference>
<keyword evidence="2" id="KW-0328">Glycosyltransferase</keyword>
<proteinExistence type="predicted"/>
<feature type="transmembrane region" description="Helical" evidence="7">
    <location>
        <begin position="531"/>
        <end position="552"/>
    </location>
</feature>
<dbReference type="SUPFAM" id="SSF53448">
    <property type="entry name" value="Nucleotide-diphospho-sugar transferases"/>
    <property type="match status" value="1"/>
</dbReference>
<comment type="subcellular location">
    <subcellularLocation>
        <location evidence="1">Membrane</location>
        <topology evidence="1">Multi-pass membrane protein</topology>
    </subcellularLocation>
</comment>
<dbReference type="EMBL" id="FRDM01000037">
    <property type="protein sequence ID" value="SHN87869.1"/>
    <property type="molecule type" value="Genomic_DNA"/>
</dbReference>
<feature type="transmembrane region" description="Helical" evidence="7">
    <location>
        <begin position="45"/>
        <end position="67"/>
    </location>
</feature>
<dbReference type="OrthoDB" id="9806824at2"/>
<dbReference type="GO" id="GO:0005886">
    <property type="term" value="C:plasma membrane"/>
    <property type="evidence" value="ECO:0007669"/>
    <property type="project" value="TreeGrafter"/>
</dbReference>
<evidence type="ECO:0000256" key="2">
    <source>
        <dbReference type="ARBA" id="ARBA00022676"/>
    </source>
</evidence>
<accession>A0A1M7UY30</accession>
<evidence type="ECO:0000256" key="6">
    <source>
        <dbReference type="ARBA" id="ARBA00023136"/>
    </source>
</evidence>
<keyword evidence="3 9" id="KW-0808">Transferase</keyword>
<evidence type="ECO:0000256" key="1">
    <source>
        <dbReference type="ARBA" id="ARBA00004141"/>
    </source>
</evidence>
<dbReference type="PANTHER" id="PTHR43867:SF2">
    <property type="entry name" value="CELLULOSE SYNTHASE CATALYTIC SUBUNIT A [UDP-FORMING]"/>
    <property type="match status" value="1"/>
</dbReference>
<dbReference type="Gene3D" id="3.90.550.10">
    <property type="entry name" value="Spore Coat Polysaccharide Biosynthesis Protein SpsA, Chain A"/>
    <property type="match status" value="1"/>
</dbReference>
<sequence length="575" mass="61957">MRMPLAGGQRSSPYGDCCTVSGAVVDPSGPPTVRFQSVVRGRSRVVVGVLAAASLVAGCAVIGRLLTADMGPVDGLSWWVARIAVFLVVAVEVARLLQVGCLAWFASAAEDPVPMRPEADLRVALLTTIVPDREPVDLVARTLAAMREVRHTGRLDVWILDEGDDPDVRRVAEGLGVHHFSRRGHPEFNRPSGPFRARTKAGNHNAWRALHEASYDVVGQMDPDHVPLPCFLERTLGYFRDPDTAFVVAPQVYGNMYEGFVPHAAAAQSFVFTGVIQRGGNGLGTPLLIGTNHLYRAAAWAAIGGYQDSLIEDHLTGLTISGTVNPSTGRRWRGVYTPDVIAVGEGPTSWTDFFKQQRRWAYGVMDIVLRHSPRLIPRLAPRQGLAYLLLESFYPGCAIAWACGNAATAVYLLGIAPPSLSWWWAAAWFCAVSSALALLGWLRRYDIAPHERAEYGVRGIFASLVSGPVYLSAAVQALLHRPLGYAVTPKGDLASRDTVRTFTSHLTWCAVVGGAVLVGAGSGHLEPLRLGWALLTIVACGALPGALLIARVRSHGLRTSRSRAARPALRRSSGV</sequence>
<reference evidence="9 10" key="1">
    <citation type="submission" date="2016-12" db="EMBL/GenBank/DDBJ databases">
        <authorList>
            <person name="Song W.-J."/>
            <person name="Kurnit D.M."/>
        </authorList>
    </citation>
    <scope>NUCLEOTIDE SEQUENCE [LARGE SCALE GENOMIC DNA]</scope>
    <source>
        <strain evidence="9 10">DSM 43162</strain>
    </source>
</reference>